<dbReference type="Proteomes" id="UP000823588">
    <property type="component" value="Unassembled WGS sequence"/>
</dbReference>
<dbReference type="GO" id="GO:0016879">
    <property type="term" value="F:ligase activity, forming carbon-nitrogen bonds"/>
    <property type="evidence" value="ECO:0007669"/>
    <property type="project" value="TreeGrafter"/>
</dbReference>
<dbReference type="PANTHER" id="PTHR36510:SF3">
    <property type="entry name" value="CONSERVED PROTEIN"/>
    <property type="match status" value="1"/>
</dbReference>
<name>A0A8T4GCQ6_9EURY</name>
<dbReference type="InterPro" id="IPR006336">
    <property type="entry name" value="GCS2"/>
</dbReference>
<dbReference type="OrthoDB" id="194541at2157"/>
<evidence type="ECO:0000256" key="1">
    <source>
        <dbReference type="SAM" id="MobiDB-lite"/>
    </source>
</evidence>
<accession>A0A8T4GCQ6</accession>
<dbReference type="SUPFAM" id="SSF55931">
    <property type="entry name" value="Glutamine synthetase/guanido kinase"/>
    <property type="match status" value="1"/>
</dbReference>
<dbReference type="InterPro" id="IPR014746">
    <property type="entry name" value="Gln_synth/guanido_kin_cat_dom"/>
</dbReference>
<feature type="region of interest" description="Disordered" evidence="1">
    <location>
        <begin position="180"/>
        <end position="199"/>
    </location>
</feature>
<evidence type="ECO:0000313" key="3">
    <source>
        <dbReference type="Proteomes" id="UP000823588"/>
    </source>
</evidence>
<evidence type="ECO:0000313" key="2">
    <source>
        <dbReference type="EMBL" id="MBP1921577.1"/>
    </source>
</evidence>
<evidence type="ECO:0008006" key="4">
    <source>
        <dbReference type="Google" id="ProtNLM"/>
    </source>
</evidence>
<dbReference type="EMBL" id="JAGGKQ010000003">
    <property type="protein sequence ID" value="MBP1921577.1"/>
    <property type="molecule type" value="Genomic_DNA"/>
</dbReference>
<gene>
    <name evidence="2" type="ORF">J2751_000570</name>
</gene>
<proteinExistence type="predicted"/>
<dbReference type="Gene3D" id="3.30.590.20">
    <property type="match status" value="1"/>
</dbReference>
<keyword evidence="3" id="KW-1185">Reference proteome</keyword>
<dbReference type="InterPro" id="IPR050141">
    <property type="entry name" value="GCL_type2/YbdK_subfam"/>
</dbReference>
<dbReference type="RefSeq" id="WP_209482954.1">
    <property type="nucleotide sequence ID" value="NZ_JAGGKQ010000003.1"/>
</dbReference>
<protein>
    <recommendedName>
        <fullName evidence="4">UCP012666 family protein</fullName>
    </recommendedName>
</protein>
<comment type="caution">
    <text evidence="2">The sequence shown here is derived from an EMBL/GenBank/DDBJ whole genome shotgun (WGS) entry which is preliminary data.</text>
</comment>
<organism evidence="2 3">
    <name type="scientific">Halorubrum alkaliphilum</name>
    <dbReference type="NCBI Taxonomy" id="261290"/>
    <lineage>
        <taxon>Archaea</taxon>
        <taxon>Methanobacteriati</taxon>
        <taxon>Methanobacteriota</taxon>
        <taxon>Stenosarchaea group</taxon>
        <taxon>Halobacteria</taxon>
        <taxon>Halobacteriales</taxon>
        <taxon>Haloferacaceae</taxon>
        <taxon>Halorubrum</taxon>
    </lineage>
</organism>
<sequence>MSTESALADGVREALAVDAEEFTARAEEEAEVVKQGLHDGVFDNHQSIVGFEYEFYAVADGRWSEESRAGEYALMRVPRRLLELMGFEKELGLHNAEMCTSPQPLSDHGLRAQLSEVRARLEAAENCARVEGMRLVSDGVWTIPPAGETARGYLTDNVDVDGITVAVNMSDAARYHAMANAGESTDRSEGSGGGSTSLEVPGVSLSAETVMPESLITSIQPHYQVAQADTLPVHFRYALRIAGPLLALGVNSPVLPPDLYDDDWDGERVLDEGATENRIHVFESVLNAHTDANKVRFPKDFHDIEEAVDRIAGDETMIPMPESGDSDRYDDAFATFRTKHGTYWRWVRPVFEGASRSSANARIEFRPVAAQPTVRDSIAFQAAFAGLMQALPRHEHPIIGLDWEIARDNFYAAVADGIDADMEWIGYDGEHTTDAETLFTDLLDHAAAGLVTAGCSEDEAESWLAPLRYRADHGTTPADWKREAIRTRLDDGETFADAVHGMQRAYIENQSETLVSGGFSSW</sequence>
<dbReference type="Pfam" id="PF04107">
    <property type="entry name" value="GCS2"/>
    <property type="match status" value="1"/>
</dbReference>
<dbReference type="PANTHER" id="PTHR36510">
    <property type="entry name" value="GLUTAMATE--CYSTEINE LIGASE 2-RELATED"/>
    <property type="match status" value="1"/>
</dbReference>
<dbReference type="AlphaFoldDB" id="A0A8T4GCQ6"/>
<reference evidence="2" key="1">
    <citation type="submission" date="2021-03" db="EMBL/GenBank/DDBJ databases">
        <title>Genomic Encyclopedia of Type Strains, Phase IV (KMG-IV): sequencing the most valuable type-strain genomes for metagenomic binning, comparative biology and taxonomic classification.</title>
        <authorList>
            <person name="Goeker M."/>
        </authorList>
    </citation>
    <scope>NUCLEOTIDE SEQUENCE</scope>
    <source>
        <strain evidence="2">DSM 23564</strain>
    </source>
</reference>